<dbReference type="PROSITE" id="PS51029">
    <property type="entry name" value="MADF"/>
    <property type="match status" value="1"/>
</dbReference>
<feature type="domain" description="BESS" evidence="4">
    <location>
        <begin position="192"/>
        <end position="231"/>
    </location>
</feature>
<dbReference type="AlphaFoldDB" id="A0AAV4A939"/>
<feature type="compositionally biased region" description="Polar residues" evidence="2">
    <location>
        <begin position="262"/>
        <end position="273"/>
    </location>
</feature>
<evidence type="ECO:0000256" key="2">
    <source>
        <dbReference type="SAM" id="MobiDB-lite"/>
    </source>
</evidence>
<dbReference type="GO" id="GO:0006357">
    <property type="term" value="P:regulation of transcription by RNA polymerase II"/>
    <property type="evidence" value="ECO:0007669"/>
    <property type="project" value="TreeGrafter"/>
</dbReference>
<gene>
    <name evidence="5" type="ORF">PoB_002977800</name>
</gene>
<dbReference type="PANTHER" id="PTHR12243">
    <property type="entry name" value="MADF DOMAIN TRANSCRIPTION FACTOR"/>
    <property type="match status" value="1"/>
</dbReference>
<dbReference type="EMBL" id="BLXT01003724">
    <property type="protein sequence ID" value="GFO03273.1"/>
    <property type="molecule type" value="Genomic_DNA"/>
</dbReference>
<dbReference type="SMART" id="SM00595">
    <property type="entry name" value="MADF"/>
    <property type="match status" value="1"/>
</dbReference>
<dbReference type="GO" id="GO:0003677">
    <property type="term" value="F:DNA binding"/>
    <property type="evidence" value="ECO:0007669"/>
    <property type="project" value="InterPro"/>
</dbReference>
<dbReference type="PANTHER" id="PTHR12243:SF60">
    <property type="entry name" value="SI:CH211-15D5.12-RELATED"/>
    <property type="match status" value="1"/>
</dbReference>
<accession>A0AAV4A939</accession>
<dbReference type="Proteomes" id="UP000735302">
    <property type="component" value="Unassembled WGS sequence"/>
</dbReference>
<dbReference type="InterPro" id="IPR039353">
    <property type="entry name" value="TF_Adf1"/>
</dbReference>
<comment type="subcellular location">
    <subcellularLocation>
        <location evidence="1">Nucleus</location>
    </subcellularLocation>
</comment>
<organism evidence="5 6">
    <name type="scientific">Plakobranchus ocellatus</name>
    <dbReference type="NCBI Taxonomy" id="259542"/>
    <lineage>
        <taxon>Eukaryota</taxon>
        <taxon>Metazoa</taxon>
        <taxon>Spiralia</taxon>
        <taxon>Lophotrochozoa</taxon>
        <taxon>Mollusca</taxon>
        <taxon>Gastropoda</taxon>
        <taxon>Heterobranchia</taxon>
        <taxon>Euthyneura</taxon>
        <taxon>Panpulmonata</taxon>
        <taxon>Sacoglossa</taxon>
        <taxon>Placobranchoidea</taxon>
        <taxon>Plakobranchidae</taxon>
        <taxon>Plakobranchus</taxon>
    </lineage>
</organism>
<evidence type="ECO:0000259" key="3">
    <source>
        <dbReference type="PROSITE" id="PS51029"/>
    </source>
</evidence>
<protein>
    <submittedName>
        <fullName evidence="5">Transcription factor adf-1</fullName>
    </submittedName>
</protein>
<evidence type="ECO:0000256" key="1">
    <source>
        <dbReference type="PROSITE-ProRule" id="PRU00371"/>
    </source>
</evidence>
<name>A0AAV4A939_9GAST</name>
<evidence type="ECO:0000259" key="4">
    <source>
        <dbReference type="PROSITE" id="PS51031"/>
    </source>
</evidence>
<dbReference type="GO" id="GO:0005634">
    <property type="term" value="C:nucleus"/>
    <property type="evidence" value="ECO:0007669"/>
    <property type="project" value="UniProtKB-SubCell"/>
</dbReference>
<reference evidence="5 6" key="1">
    <citation type="journal article" date="2021" name="Elife">
        <title>Chloroplast acquisition without the gene transfer in kleptoplastic sea slugs, Plakobranchus ocellatus.</title>
        <authorList>
            <person name="Maeda T."/>
            <person name="Takahashi S."/>
            <person name="Yoshida T."/>
            <person name="Shimamura S."/>
            <person name="Takaki Y."/>
            <person name="Nagai Y."/>
            <person name="Toyoda A."/>
            <person name="Suzuki Y."/>
            <person name="Arimoto A."/>
            <person name="Ishii H."/>
            <person name="Satoh N."/>
            <person name="Nishiyama T."/>
            <person name="Hasebe M."/>
            <person name="Maruyama T."/>
            <person name="Minagawa J."/>
            <person name="Obokata J."/>
            <person name="Shigenobu S."/>
        </authorList>
    </citation>
    <scope>NUCLEOTIDE SEQUENCE [LARGE SCALE GENOMIC DNA]</scope>
</reference>
<keyword evidence="6" id="KW-1185">Reference proteome</keyword>
<feature type="domain" description="MADF" evidence="3">
    <location>
        <begin position="12"/>
        <end position="101"/>
    </location>
</feature>
<sequence length="273" mass="31696">MVLPESEAFNIEFVQTVEKHRCLYDVNLQEYSSKDEQDKAWSRIAHKFSATEAECKRRWKYLRGGLTRYNKKLRGASSQEAKKIKQFYLWNFMQFVLPFLKSRDRSRTLVSLPLKNEDQEPGANEIEVELYCEDDNTDDTSRETYEIPYQPETKQTPPKRARTEETLTAYDSLERAAFHFQHNAAQVPQNRENPDLEFFKSILPDMAELNASQKRRFKVRVLQLLDELATERATLPPSVSLHSSSATEYASGTVSYHDARRSQSGQTVDSQPI</sequence>
<dbReference type="Pfam" id="PF02944">
    <property type="entry name" value="BESS"/>
    <property type="match status" value="1"/>
</dbReference>
<keyword evidence="1" id="KW-0539">Nucleus</keyword>
<dbReference type="InterPro" id="IPR004210">
    <property type="entry name" value="BESS_motif"/>
</dbReference>
<dbReference type="GO" id="GO:0005667">
    <property type="term" value="C:transcription regulator complex"/>
    <property type="evidence" value="ECO:0007669"/>
    <property type="project" value="TreeGrafter"/>
</dbReference>
<dbReference type="InterPro" id="IPR006578">
    <property type="entry name" value="MADF-dom"/>
</dbReference>
<feature type="compositionally biased region" description="Polar residues" evidence="2">
    <location>
        <begin position="240"/>
        <end position="254"/>
    </location>
</feature>
<comment type="caution">
    <text evidence="5">The sequence shown here is derived from an EMBL/GenBank/DDBJ whole genome shotgun (WGS) entry which is preliminary data.</text>
</comment>
<evidence type="ECO:0000313" key="6">
    <source>
        <dbReference type="Proteomes" id="UP000735302"/>
    </source>
</evidence>
<proteinExistence type="predicted"/>
<dbReference type="Pfam" id="PF10545">
    <property type="entry name" value="MADF_DNA_bdg"/>
    <property type="match status" value="1"/>
</dbReference>
<evidence type="ECO:0000313" key="5">
    <source>
        <dbReference type="EMBL" id="GFO03273.1"/>
    </source>
</evidence>
<feature type="region of interest" description="Disordered" evidence="2">
    <location>
        <begin position="237"/>
        <end position="273"/>
    </location>
</feature>
<dbReference type="PROSITE" id="PS51031">
    <property type="entry name" value="BESS"/>
    <property type="match status" value="1"/>
</dbReference>